<dbReference type="PROSITE" id="PS51375">
    <property type="entry name" value="PPR"/>
    <property type="match status" value="4"/>
</dbReference>
<proteinExistence type="predicted"/>
<dbReference type="EMBL" id="NKQK01000010">
    <property type="protein sequence ID" value="PSS19355.1"/>
    <property type="molecule type" value="Genomic_DNA"/>
</dbReference>
<dbReference type="InterPro" id="IPR044645">
    <property type="entry name" value="DG1/EMB2279-like"/>
</dbReference>
<sequence>MLLSYIYGCGMISVANSDMGISLCERNGILAQNCFHKSSFSCGVPIPSRPILVVTLGTKKEKQACFFGLTTRSNTLLKAKCTNRSVGRDFLEKEFEFKPAFDEYLKAMESVKISREKKQTPNSKRHGLDDAENRRIGDFEGHTQEGFEERGSREFKGLKKMGFEEKGNSGIARKWIRESVAKESKSDANFNRKLDVDSKNGRWEEMKVNVVQERQRNGELGGHSFRADKGSVRGTKMGVGLERNYRQGEGNTQEGYEERGSREFKGLKEIGFEEMGNSGIARKWVCESEGKESKNAVNFNTKLVVDSKNGRWEKMRINIVQERQSYSELGGHSFRVDKGSVKGTTMGVGLERNDRQVEAVPYEKIFVKNVKLRRSNTPVVEKSYDEEVLERAAFKSLEGINDLVDKPRLSRNEMEERIQKLAQCLNGADIDMPEWMFSKMVRSAKIRFSDYSMWRIIQILGKLGNWRRVLQLIEWLQMCDRFKSHKIKYIYTSALSVLSKARRPVEALNLFHLMQQHMSTYPDLAAYHHIAVTLGQAGHMKELFEVIDNMRSPPKKKFKTGILEKWDPRLEPDIVVYNAVLNACVRRKQWEGAFWVLQQFKEQGQQPSSATYGLVMEVMFACGKYNLVHEFFDKALKFSVPNSLTYKVLVNTLWNEGKTDEAVLAVEDMERRGIIGSAALYYDLARCLCSAGRCQEALVQIDKICKVANKPLVVTYTGLIQACLDAGNIQHGAHIFNRMHKFCSPNLVTCNIMLKAYLEHGMFEEAKGLFQKMLQDANCVSKKADYNDRVLPDIYTFNTMLDACVTEQQWDDFESVYKQMLHYGFHFNAKRHLRMIMDACRAGKVELLETTWKHLISGGQTPPPLLAKEMICTKLEQGDHSAALSFISNHHFGESQVFSRNSWLNFFKENAHRLQKDSLVRLVHEGSILSDSQGLVYQNLITSCREFLRTHVTLSEMYSSTNSQLTLLEQL</sequence>
<keyword evidence="1" id="KW-0677">Repeat</keyword>
<dbReference type="Pfam" id="PF01535">
    <property type="entry name" value="PPR"/>
    <property type="match status" value="3"/>
</dbReference>
<dbReference type="GO" id="GO:0009793">
    <property type="term" value="P:embryo development ending in seed dormancy"/>
    <property type="evidence" value="ECO:0007669"/>
    <property type="project" value="EnsemblPlants"/>
</dbReference>
<dbReference type="GO" id="GO:0009658">
    <property type="term" value="P:chloroplast organization"/>
    <property type="evidence" value="ECO:0007669"/>
    <property type="project" value="EnsemblPlants"/>
</dbReference>
<dbReference type="PANTHER" id="PTHR46935">
    <property type="entry name" value="OS01G0674700 PROTEIN"/>
    <property type="match status" value="1"/>
</dbReference>
<dbReference type="InParanoid" id="A0A2R6R292"/>
<evidence type="ECO:0000313" key="4">
    <source>
        <dbReference type="Proteomes" id="UP000241394"/>
    </source>
</evidence>
<name>A0A2R6R292_ACTCC</name>
<dbReference type="GO" id="GO:0010239">
    <property type="term" value="P:chloroplast mRNA processing"/>
    <property type="evidence" value="ECO:0007669"/>
    <property type="project" value="EnsemblPlants"/>
</dbReference>
<dbReference type="FunFam" id="1.25.40.10:FF:000363">
    <property type="entry name" value="Pentatricopeptide repeat-containing protein"/>
    <property type="match status" value="1"/>
</dbReference>
<comment type="caution">
    <text evidence="3">The sequence shown here is derived from an EMBL/GenBank/DDBJ whole genome shotgun (WGS) entry which is preliminary data.</text>
</comment>
<dbReference type="AlphaFoldDB" id="A0A2R6R292"/>
<dbReference type="Proteomes" id="UP000241394">
    <property type="component" value="Chromosome LG10"/>
</dbReference>
<feature type="repeat" description="PPR" evidence="2">
    <location>
        <begin position="642"/>
        <end position="676"/>
    </location>
</feature>
<dbReference type="NCBIfam" id="TIGR00756">
    <property type="entry name" value="PPR"/>
    <property type="match status" value="5"/>
</dbReference>
<dbReference type="GO" id="GO:0009507">
    <property type="term" value="C:chloroplast"/>
    <property type="evidence" value="ECO:0007669"/>
    <property type="project" value="EnsemblPlants"/>
</dbReference>
<reference evidence="4" key="2">
    <citation type="journal article" date="2018" name="BMC Genomics">
        <title>A manually annotated Actinidia chinensis var. chinensis (kiwifruit) genome highlights the challenges associated with draft genomes and gene prediction in plants.</title>
        <authorList>
            <person name="Pilkington S.M."/>
            <person name="Crowhurst R."/>
            <person name="Hilario E."/>
            <person name="Nardozza S."/>
            <person name="Fraser L."/>
            <person name="Peng Y."/>
            <person name="Gunaseelan K."/>
            <person name="Simpson R."/>
            <person name="Tahir J."/>
            <person name="Deroles S.C."/>
            <person name="Templeton K."/>
            <person name="Luo Z."/>
            <person name="Davy M."/>
            <person name="Cheng C."/>
            <person name="McNeilage M."/>
            <person name="Scaglione D."/>
            <person name="Liu Y."/>
            <person name="Zhang Q."/>
            <person name="Datson P."/>
            <person name="De Silva N."/>
            <person name="Gardiner S.E."/>
            <person name="Bassett H."/>
            <person name="Chagne D."/>
            <person name="McCallum J."/>
            <person name="Dzierzon H."/>
            <person name="Deng C."/>
            <person name="Wang Y.Y."/>
            <person name="Barron L."/>
            <person name="Manako K."/>
            <person name="Bowen J."/>
            <person name="Foster T.M."/>
            <person name="Erridge Z.A."/>
            <person name="Tiffin H."/>
            <person name="Waite C.N."/>
            <person name="Davies K.M."/>
            <person name="Grierson E.P."/>
            <person name="Laing W.A."/>
            <person name="Kirk R."/>
            <person name="Chen X."/>
            <person name="Wood M."/>
            <person name="Montefiori M."/>
            <person name="Brummell D.A."/>
            <person name="Schwinn K.E."/>
            <person name="Catanach A."/>
            <person name="Fullerton C."/>
            <person name="Li D."/>
            <person name="Meiyalaghan S."/>
            <person name="Nieuwenhuizen N."/>
            <person name="Read N."/>
            <person name="Prakash R."/>
            <person name="Hunter D."/>
            <person name="Zhang H."/>
            <person name="McKenzie M."/>
            <person name="Knabel M."/>
            <person name="Harris A."/>
            <person name="Allan A.C."/>
            <person name="Gleave A."/>
            <person name="Chen A."/>
            <person name="Janssen B.J."/>
            <person name="Plunkett B."/>
            <person name="Ampomah-Dwamena C."/>
            <person name="Voogd C."/>
            <person name="Leif D."/>
            <person name="Lafferty D."/>
            <person name="Souleyre E.J.F."/>
            <person name="Varkonyi-Gasic E."/>
            <person name="Gambi F."/>
            <person name="Hanley J."/>
            <person name="Yao J.L."/>
            <person name="Cheung J."/>
            <person name="David K.M."/>
            <person name="Warren B."/>
            <person name="Marsh K."/>
            <person name="Snowden K.C."/>
            <person name="Lin-Wang K."/>
            <person name="Brian L."/>
            <person name="Martinez-Sanchez M."/>
            <person name="Wang M."/>
            <person name="Ileperuma N."/>
            <person name="Macnee N."/>
            <person name="Campin R."/>
            <person name="McAtee P."/>
            <person name="Drummond R.S.M."/>
            <person name="Espley R.V."/>
            <person name="Ireland H.S."/>
            <person name="Wu R."/>
            <person name="Atkinson R.G."/>
            <person name="Karunairetnam S."/>
            <person name="Bulley S."/>
            <person name="Chunkath S."/>
            <person name="Hanley Z."/>
            <person name="Storey R."/>
            <person name="Thrimawithana A.H."/>
            <person name="Thomson S."/>
            <person name="David C."/>
            <person name="Testolin R."/>
            <person name="Huang H."/>
            <person name="Hellens R.P."/>
            <person name="Schaffer R.J."/>
        </authorList>
    </citation>
    <scope>NUCLEOTIDE SEQUENCE [LARGE SCALE GENOMIC DNA]</scope>
    <source>
        <strain evidence="4">cv. Red5</strain>
    </source>
</reference>
<evidence type="ECO:0000313" key="3">
    <source>
        <dbReference type="EMBL" id="PSS19355.1"/>
    </source>
</evidence>
<dbReference type="Gene3D" id="1.25.40.10">
    <property type="entry name" value="Tetratricopeptide repeat domain"/>
    <property type="match status" value="3"/>
</dbReference>
<reference evidence="3 4" key="1">
    <citation type="submission" date="2017-07" db="EMBL/GenBank/DDBJ databases">
        <title>An improved, manually edited Actinidia chinensis var. chinensis (kiwifruit) genome highlights the challenges associated with draft genomes and gene prediction in plants.</title>
        <authorList>
            <person name="Pilkington S."/>
            <person name="Crowhurst R."/>
            <person name="Hilario E."/>
            <person name="Nardozza S."/>
            <person name="Fraser L."/>
            <person name="Peng Y."/>
            <person name="Gunaseelan K."/>
            <person name="Simpson R."/>
            <person name="Tahir J."/>
            <person name="Deroles S."/>
            <person name="Templeton K."/>
            <person name="Luo Z."/>
            <person name="Davy M."/>
            <person name="Cheng C."/>
            <person name="Mcneilage M."/>
            <person name="Scaglione D."/>
            <person name="Liu Y."/>
            <person name="Zhang Q."/>
            <person name="Datson P."/>
            <person name="De Silva N."/>
            <person name="Gardiner S."/>
            <person name="Bassett H."/>
            <person name="Chagne D."/>
            <person name="Mccallum J."/>
            <person name="Dzierzon H."/>
            <person name="Deng C."/>
            <person name="Wang Y.-Y."/>
            <person name="Barron N."/>
            <person name="Manako K."/>
            <person name="Bowen J."/>
            <person name="Foster T."/>
            <person name="Erridge Z."/>
            <person name="Tiffin H."/>
            <person name="Waite C."/>
            <person name="Davies K."/>
            <person name="Grierson E."/>
            <person name="Laing W."/>
            <person name="Kirk R."/>
            <person name="Chen X."/>
            <person name="Wood M."/>
            <person name="Montefiori M."/>
            <person name="Brummell D."/>
            <person name="Schwinn K."/>
            <person name="Catanach A."/>
            <person name="Fullerton C."/>
            <person name="Li D."/>
            <person name="Meiyalaghan S."/>
            <person name="Nieuwenhuizen N."/>
            <person name="Read N."/>
            <person name="Prakash R."/>
            <person name="Hunter D."/>
            <person name="Zhang H."/>
            <person name="Mckenzie M."/>
            <person name="Knabel M."/>
            <person name="Harris A."/>
            <person name="Allan A."/>
            <person name="Chen A."/>
            <person name="Janssen B."/>
            <person name="Plunkett B."/>
            <person name="Dwamena C."/>
            <person name="Voogd C."/>
            <person name="Leif D."/>
            <person name="Lafferty D."/>
            <person name="Souleyre E."/>
            <person name="Varkonyi-Gasic E."/>
            <person name="Gambi F."/>
            <person name="Hanley J."/>
            <person name="Yao J.-L."/>
            <person name="Cheung J."/>
            <person name="David K."/>
            <person name="Warren B."/>
            <person name="Marsh K."/>
            <person name="Snowden K."/>
            <person name="Lin-Wang K."/>
            <person name="Brian L."/>
            <person name="Martinez-Sanchez M."/>
            <person name="Wang M."/>
            <person name="Ileperuma N."/>
            <person name="Macnee N."/>
            <person name="Campin R."/>
            <person name="Mcatee P."/>
            <person name="Drummond R."/>
            <person name="Espley R."/>
            <person name="Ireland H."/>
            <person name="Wu R."/>
            <person name="Atkinson R."/>
            <person name="Karunairetnam S."/>
            <person name="Bulley S."/>
            <person name="Chunkath S."/>
            <person name="Hanley Z."/>
            <person name="Storey R."/>
            <person name="Thrimawithana A."/>
            <person name="Thomson S."/>
            <person name="David C."/>
            <person name="Testolin R."/>
        </authorList>
    </citation>
    <scope>NUCLEOTIDE SEQUENCE [LARGE SCALE GENOMIC DNA]</scope>
    <source>
        <strain evidence="4">cv. Red5</strain>
        <tissue evidence="3">Young leaf</tissue>
    </source>
</reference>
<dbReference type="InterPro" id="IPR002885">
    <property type="entry name" value="PPR_rpt"/>
</dbReference>
<feature type="repeat" description="PPR" evidence="2">
    <location>
        <begin position="573"/>
        <end position="607"/>
    </location>
</feature>
<gene>
    <name evidence="3" type="ORF">CEY00_Acc11405</name>
</gene>
<evidence type="ECO:0000256" key="1">
    <source>
        <dbReference type="ARBA" id="ARBA00022737"/>
    </source>
</evidence>
<organism evidence="3 4">
    <name type="scientific">Actinidia chinensis var. chinensis</name>
    <name type="common">Chinese soft-hair kiwi</name>
    <dbReference type="NCBI Taxonomy" id="1590841"/>
    <lineage>
        <taxon>Eukaryota</taxon>
        <taxon>Viridiplantae</taxon>
        <taxon>Streptophyta</taxon>
        <taxon>Embryophyta</taxon>
        <taxon>Tracheophyta</taxon>
        <taxon>Spermatophyta</taxon>
        <taxon>Magnoliopsida</taxon>
        <taxon>eudicotyledons</taxon>
        <taxon>Gunneridae</taxon>
        <taxon>Pentapetalae</taxon>
        <taxon>asterids</taxon>
        <taxon>Ericales</taxon>
        <taxon>Actinidiaceae</taxon>
        <taxon>Actinidia</taxon>
    </lineage>
</organism>
<accession>A0A2R6R292</accession>
<dbReference type="Pfam" id="PF13041">
    <property type="entry name" value="PPR_2"/>
    <property type="match status" value="1"/>
</dbReference>
<dbReference type="FunCoup" id="A0A2R6R292">
    <property type="interactions" value="2146"/>
</dbReference>
<dbReference type="STRING" id="1590841.A0A2R6R292"/>
<dbReference type="OrthoDB" id="1909155at2759"/>
<feature type="repeat" description="PPR" evidence="2">
    <location>
        <begin position="746"/>
        <end position="776"/>
    </location>
</feature>
<protein>
    <submittedName>
        <fullName evidence="3">Pentatricopeptide repeat-containing protein</fullName>
    </submittedName>
</protein>
<keyword evidence="4" id="KW-1185">Reference proteome</keyword>
<dbReference type="Pfam" id="PF13812">
    <property type="entry name" value="PPR_3"/>
    <property type="match status" value="1"/>
</dbReference>
<dbReference type="GO" id="GO:0003729">
    <property type="term" value="F:mRNA binding"/>
    <property type="evidence" value="ECO:0007669"/>
    <property type="project" value="EnsemblPlants"/>
</dbReference>
<dbReference type="InterPro" id="IPR011990">
    <property type="entry name" value="TPR-like_helical_dom_sf"/>
</dbReference>
<dbReference type="PANTHER" id="PTHR46935:SF1">
    <property type="entry name" value="OS01G0674700 PROTEIN"/>
    <property type="match status" value="1"/>
</dbReference>
<dbReference type="SUPFAM" id="SSF81901">
    <property type="entry name" value="HCP-like"/>
    <property type="match status" value="1"/>
</dbReference>
<feature type="repeat" description="PPR" evidence="2">
    <location>
        <begin position="793"/>
        <end position="827"/>
    </location>
</feature>
<dbReference type="Gramene" id="PSS19355">
    <property type="protein sequence ID" value="PSS19355"/>
    <property type="gene ID" value="CEY00_Acc11405"/>
</dbReference>
<evidence type="ECO:0000256" key="2">
    <source>
        <dbReference type="PROSITE-ProRule" id="PRU00708"/>
    </source>
</evidence>